<reference evidence="3 4" key="1">
    <citation type="submission" date="2018-12" db="EMBL/GenBank/DDBJ databases">
        <authorList>
            <consortium name="Pathogen Informatics"/>
        </authorList>
    </citation>
    <scope>NUCLEOTIDE SEQUENCE [LARGE SCALE GENOMIC DNA]</scope>
    <source>
        <strain evidence="3 4">NCTC11923</strain>
    </source>
</reference>
<evidence type="ECO:0000256" key="1">
    <source>
        <dbReference type="SAM" id="MobiDB-lite"/>
    </source>
</evidence>
<organism evidence="3 4">
    <name type="scientific">Actinomyces slackii</name>
    <dbReference type="NCBI Taxonomy" id="52774"/>
    <lineage>
        <taxon>Bacteria</taxon>
        <taxon>Bacillati</taxon>
        <taxon>Actinomycetota</taxon>
        <taxon>Actinomycetes</taxon>
        <taxon>Actinomycetales</taxon>
        <taxon>Actinomycetaceae</taxon>
        <taxon>Actinomyces</taxon>
    </lineage>
</organism>
<keyword evidence="2" id="KW-0472">Membrane</keyword>
<feature type="transmembrane region" description="Helical" evidence="2">
    <location>
        <begin position="82"/>
        <end position="100"/>
    </location>
</feature>
<dbReference type="AlphaFoldDB" id="A0A448KDT2"/>
<feature type="transmembrane region" description="Helical" evidence="2">
    <location>
        <begin position="106"/>
        <end position="134"/>
    </location>
</feature>
<dbReference type="Proteomes" id="UP000276899">
    <property type="component" value="Chromosome"/>
</dbReference>
<feature type="transmembrane region" description="Helical" evidence="2">
    <location>
        <begin position="225"/>
        <end position="251"/>
    </location>
</feature>
<evidence type="ECO:0000256" key="2">
    <source>
        <dbReference type="SAM" id="Phobius"/>
    </source>
</evidence>
<name>A0A448KDT2_9ACTO</name>
<dbReference type="STRING" id="1278298.GCA_000428685_00729"/>
<accession>A0A448KDT2</accession>
<evidence type="ECO:0000313" key="3">
    <source>
        <dbReference type="EMBL" id="VEG75068.1"/>
    </source>
</evidence>
<dbReference type="EMBL" id="LR134363">
    <property type="protein sequence ID" value="VEG75068.1"/>
    <property type="molecule type" value="Genomic_DNA"/>
</dbReference>
<keyword evidence="2" id="KW-1133">Transmembrane helix</keyword>
<proteinExistence type="predicted"/>
<dbReference type="Pfam" id="PF11361">
    <property type="entry name" value="DUF3159"/>
    <property type="match status" value="2"/>
</dbReference>
<feature type="transmembrane region" description="Helical" evidence="2">
    <location>
        <begin position="196"/>
        <end position="213"/>
    </location>
</feature>
<keyword evidence="4" id="KW-1185">Reference proteome</keyword>
<evidence type="ECO:0000313" key="4">
    <source>
        <dbReference type="Proteomes" id="UP000276899"/>
    </source>
</evidence>
<sequence>MTDSPRRRPAPSRSGLGAVGAERYDAMAALGGWRGIAESVLPIMAFISVVALRPAALVPALIVSLSISAVGLISRLIQRQGVTQVMGGAALAVISALWAWRSGEASSFFTVGLAINAVWLVACLGSLVAGWPLVGVLLSLWQAAAGAGGDEGSGDSETQGPEQDPGAHDGGAEVEGSSGPWGWRADPAQREARRRYALATAVLAGVFALRLIVEVPLFLAGDSAVAALGVARIVLGLPLYALGLWIIWLLVSPLRRG</sequence>
<dbReference type="InterPro" id="IPR016566">
    <property type="entry name" value="UCP010219"/>
</dbReference>
<protein>
    <submittedName>
        <fullName evidence="3">Protein of uncharacterized function (DUF3159)</fullName>
    </submittedName>
</protein>
<feature type="transmembrane region" description="Helical" evidence="2">
    <location>
        <begin position="43"/>
        <end position="70"/>
    </location>
</feature>
<keyword evidence="2" id="KW-0812">Transmembrane</keyword>
<gene>
    <name evidence="3" type="ORF">NCTC11923_01720</name>
</gene>
<dbReference type="RefSeq" id="WP_026427732.1">
    <property type="nucleotide sequence ID" value="NZ_LR134363.1"/>
</dbReference>
<feature type="region of interest" description="Disordered" evidence="1">
    <location>
        <begin position="148"/>
        <end position="183"/>
    </location>
</feature>
<dbReference type="KEGG" id="asla:NCTC11923_01720"/>